<dbReference type="GO" id="GO:0032259">
    <property type="term" value="P:methylation"/>
    <property type="evidence" value="ECO:0007669"/>
    <property type="project" value="UniProtKB-KW"/>
</dbReference>
<keyword evidence="6" id="KW-1133">Transmembrane helix</keyword>
<dbReference type="EC" id="3.4.23.43" evidence="9"/>
<proteinExistence type="inferred from homology"/>
<dbReference type="InterPro" id="IPR050882">
    <property type="entry name" value="Prepilin_peptidase/N-MTase"/>
</dbReference>
<evidence type="ECO:0000259" key="11">
    <source>
        <dbReference type="Pfam" id="PF06750"/>
    </source>
</evidence>
<evidence type="ECO:0000256" key="7">
    <source>
        <dbReference type="ARBA" id="ARBA00023136"/>
    </source>
</evidence>
<dbReference type="PANTHER" id="PTHR30487">
    <property type="entry name" value="TYPE 4 PREPILIN-LIKE PROTEINS LEADER PEPTIDE-PROCESSING ENZYME"/>
    <property type="match status" value="1"/>
</dbReference>
<feature type="domain" description="Prepilin peptidase A24 N-terminal" evidence="11">
    <location>
        <begin position="15"/>
        <end position="109"/>
    </location>
</feature>
<evidence type="ECO:0000259" key="10">
    <source>
        <dbReference type="Pfam" id="PF01478"/>
    </source>
</evidence>
<comment type="caution">
    <text evidence="12">The sequence shown here is derived from an EMBL/GenBank/DDBJ whole genome shotgun (WGS) entry which is preliminary data.</text>
</comment>
<name>A0A1V8P235_CITBR</name>
<dbReference type="InterPro" id="IPR010627">
    <property type="entry name" value="Prepilin_pept_A24_N"/>
</dbReference>
<dbReference type="Pfam" id="PF06750">
    <property type="entry name" value="A24_N_bact"/>
    <property type="match status" value="1"/>
</dbReference>
<dbReference type="Pfam" id="PF01478">
    <property type="entry name" value="Peptidase_A24"/>
    <property type="match status" value="1"/>
</dbReference>
<dbReference type="EC" id="2.1.1.-" evidence="9"/>
<evidence type="ECO:0000256" key="2">
    <source>
        <dbReference type="ARBA" id="ARBA00005801"/>
    </source>
</evidence>
<comment type="function">
    <text evidence="9">Plays an essential role in type IV pili and type II pseudopili formation by proteolytically removing the leader sequence from substrate proteins and subsequently monomethylating the alpha-amino group of the newly exposed N-terminal phenylalanine.</text>
</comment>
<accession>A0A1V8P235</accession>
<keyword evidence="4" id="KW-0997">Cell inner membrane</keyword>
<keyword evidence="5 9" id="KW-0812">Transmembrane</keyword>
<keyword evidence="9" id="KW-0645">Protease</keyword>
<dbReference type="GO" id="GO:0005886">
    <property type="term" value="C:plasma membrane"/>
    <property type="evidence" value="ECO:0007669"/>
    <property type="project" value="UniProtKB-SubCell"/>
</dbReference>
<dbReference type="GO" id="GO:0008168">
    <property type="term" value="F:methyltransferase activity"/>
    <property type="evidence" value="ECO:0007669"/>
    <property type="project" value="UniProtKB-KW"/>
</dbReference>
<evidence type="ECO:0000256" key="1">
    <source>
        <dbReference type="ARBA" id="ARBA00004429"/>
    </source>
</evidence>
<evidence type="ECO:0000256" key="8">
    <source>
        <dbReference type="RuleBase" id="RU003793"/>
    </source>
</evidence>
<keyword evidence="7" id="KW-0472">Membrane</keyword>
<evidence type="ECO:0000256" key="4">
    <source>
        <dbReference type="ARBA" id="ARBA00022519"/>
    </source>
</evidence>
<dbReference type="PANTHER" id="PTHR30487:SF0">
    <property type="entry name" value="PREPILIN LEADER PEPTIDASE_N-METHYLTRANSFERASE-RELATED"/>
    <property type="match status" value="1"/>
</dbReference>
<organism evidence="12 13">
    <name type="scientific">Citrobacter braakii</name>
    <dbReference type="NCBI Taxonomy" id="57706"/>
    <lineage>
        <taxon>Bacteria</taxon>
        <taxon>Pseudomonadati</taxon>
        <taxon>Pseudomonadota</taxon>
        <taxon>Gammaproteobacteria</taxon>
        <taxon>Enterobacterales</taxon>
        <taxon>Enterobacteriaceae</taxon>
        <taxon>Citrobacter</taxon>
        <taxon>Citrobacter freundii complex</taxon>
    </lineage>
</organism>
<evidence type="ECO:0000256" key="9">
    <source>
        <dbReference type="RuleBase" id="RU003794"/>
    </source>
</evidence>
<feature type="domain" description="Prepilin type IV endopeptidase peptidase" evidence="10">
    <location>
        <begin position="124"/>
        <end position="231"/>
    </location>
</feature>
<evidence type="ECO:0000256" key="3">
    <source>
        <dbReference type="ARBA" id="ARBA00022475"/>
    </source>
</evidence>
<evidence type="ECO:0000313" key="12">
    <source>
        <dbReference type="EMBL" id="OQM42643.1"/>
    </source>
</evidence>
<keyword evidence="3" id="KW-1003">Cell membrane</keyword>
<dbReference type="GO" id="GO:0006465">
    <property type="term" value="P:signal peptide processing"/>
    <property type="evidence" value="ECO:0007669"/>
    <property type="project" value="TreeGrafter"/>
</dbReference>
<evidence type="ECO:0000256" key="5">
    <source>
        <dbReference type="ARBA" id="ARBA00022692"/>
    </source>
</evidence>
<keyword evidence="9" id="KW-0808">Transferase</keyword>
<dbReference type="PRINTS" id="PR00864">
    <property type="entry name" value="PREPILNPTASE"/>
</dbReference>
<dbReference type="Gene3D" id="1.20.120.1220">
    <property type="match status" value="1"/>
</dbReference>
<gene>
    <name evidence="12" type="ORF">BZK42_09175</name>
</gene>
<dbReference type="EMBL" id="NAEW01000003">
    <property type="protein sequence ID" value="OQM42643.1"/>
    <property type="molecule type" value="Genomic_DNA"/>
</dbReference>
<dbReference type="Proteomes" id="UP000192573">
    <property type="component" value="Unassembled WGS sequence"/>
</dbReference>
<protein>
    <recommendedName>
        <fullName evidence="9">Prepilin leader peptidase/N-methyltransferase</fullName>
        <ecNumber evidence="9">2.1.1.-</ecNumber>
        <ecNumber evidence="9">3.4.23.43</ecNumber>
    </recommendedName>
</protein>
<keyword evidence="9" id="KW-0378">Hydrolase</keyword>
<keyword evidence="9" id="KW-0489">Methyltransferase</keyword>
<comment type="subcellular location">
    <subcellularLocation>
        <location evidence="1">Cell inner membrane</location>
        <topology evidence="1">Multi-pass membrane protein</topology>
    </subcellularLocation>
    <subcellularLocation>
        <location evidence="9">Cell membrane</location>
        <topology evidence="9">Multi-pass membrane protein</topology>
    </subcellularLocation>
</comment>
<reference evidence="12 13" key="1">
    <citation type="submission" date="2017-03" db="EMBL/GenBank/DDBJ databases">
        <authorList>
            <person name="Afonso C.L."/>
            <person name="Miller P.J."/>
            <person name="Scott M.A."/>
            <person name="Spackman E."/>
            <person name="Goraichik I."/>
            <person name="Dimitrov K.M."/>
            <person name="Suarez D.L."/>
            <person name="Swayne D.E."/>
        </authorList>
    </citation>
    <scope>NUCLEOTIDE SEQUENCE [LARGE SCALE GENOMIC DNA]</scope>
    <source>
        <strain evidence="12 13">ATCC 51113</strain>
    </source>
</reference>
<dbReference type="GO" id="GO:0004190">
    <property type="term" value="F:aspartic-type endopeptidase activity"/>
    <property type="evidence" value="ECO:0007669"/>
    <property type="project" value="UniProtKB-EC"/>
</dbReference>
<evidence type="ECO:0000256" key="6">
    <source>
        <dbReference type="ARBA" id="ARBA00022989"/>
    </source>
</evidence>
<sequence>MELLMPWMVAIFIPLGLLFGSLANVIIYRLPLMLGVIDEDDSEGAAVNLWWPPSHCPACKSDIKPWDNIPVLSWLLLKGKCRQCGIAIPVIYPVSELAMGLVWGALAWFYLPQWSPQLALAYALLFMVLYSAAVIDFKHLILPDALVFTVLWGGLLLAASGYSMVRVKDAVYGVAAAWLLLWGVMKLWETLCKRDGLGYGDVKLYAACGAWLGWQRLPELLCFSALTGLLFYACVRCFYTQEDDKHRFYIPFGPAIALVAFLLLL</sequence>
<comment type="catalytic activity">
    <reaction evidence="9">
        <text>Typically cleaves a -Gly-|-Phe- bond to release an N-terminal, basic peptide of 5-8 residues from type IV prepilin, and then N-methylates the new N-terminal amino group, the methyl donor being S-adenosyl-L-methionine.</text>
        <dbReference type="EC" id="3.4.23.43"/>
    </reaction>
</comment>
<comment type="similarity">
    <text evidence="2 8">Belongs to the peptidase A24 family.</text>
</comment>
<dbReference type="AlphaFoldDB" id="A0A1V8P235"/>
<dbReference type="InterPro" id="IPR000045">
    <property type="entry name" value="Prepilin_IV_endopep_pep"/>
</dbReference>
<dbReference type="InterPro" id="IPR014032">
    <property type="entry name" value="Peptidase_A24A_bac"/>
</dbReference>
<keyword evidence="9" id="KW-0511">Multifunctional enzyme</keyword>
<dbReference type="RefSeq" id="WP_080859027.1">
    <property type="nucleotide sequence ID" value="NZ_CP077405.1"/>
</dbReference>
<evidence type="ECO:0000313" key="13">
    <source>
        <dbReference type="Proteomes" id="UP000192573"/>
    </source>
</evidence>